<dbReference type="EMBL" id="FNRV01000001">
    <property type="protein sequence ID" value="SEC79495.1"/>
    <property type="molecule type" value="Genomic_DNA"/>
</dbReference>
<gene>
    <name evidence="1" type="ORF">SAMN05216205_3284</name>
</gene>
<accession>A0ABY0Y1Y8</accession>
<sequence>MLRRSTGSVLILWRGERSLAISIPSFNFFEETLMCDALVLVESGQLLHYCVWENRGGLLGWLRIARSTEAA</sequence>
<name>A0ABY0Y1Y8_9PSED</name>
<reference evidence="1 2" key="1">
    <citation type="submission" date="2016-10" db="EMBL/GenBank/DDBJ databases">
        <authorList>
            <person name="Varghese N."/>
            <person name="Submissions S."/>
        </authorList>
    </citation>
    <scope>NUCLEOTIDE SEQUENCE [LARGE SCALE GENOMIC DNA]</scope>
    <source>
        <strain evidence="1 2">DSM 18327</strain>
    </source>
</reference>
<dbReference type="Proteomes" id="UP000199665">
    <property type="component" value="Unassembled WGS sequence"/>
</dbReference>
<evidence type="ECO:0000313" key="2">
    <source>
        <dbReference type="Proteomes" id="UP000199665"/>
    </source>
</evidence>
<protein>
    <submittedName>
        <fullName evidence="1">Uncharacterized protein</fullName>
    </submittedName>
</protein>
<proteinExistence type="predicted"/>
<keyword evidence="2" id="KW-1185">Reference proteome</keyword>
<organism evidence="1 2">
    <name type="scientific">Pseudomonas mohnii</name>
    <dbReference type="NCBI Taxonomy" id="395600"/>
    <lineage>
        <taxon>Bacteria</taxon>
        <taxon>Pseudomonadati</taxon>
        <taxon>Pseudomonadota</taxon>
        <taxon>Gammaproteobacteria</taxon>
        <taxon>Pseudomonadales</taxon>
        <taxon>Pseudomonadaceae</taxon>
        <taxon>Pseudomonas</taxon>
    </lineage>
</organism>
<evidence type="ECO:0000313" key="1">
    <source>
        <dbReference type="EMBL" id="SEC79495.1"/>
    </source>
</evidence>
<comment type="caution">
    <text evidence="1">The sequence shown here is derived from an EMBL/GenBank/DDBJ whole genome shotgun (WGS) entry which is preliminary data.</text>
</comment>